<keyword evidence="1" id="KW-1133">Transmembrane helix</keyword>
<dbReference type="NCBIfam" id="NF041043">
    <property type="entry name" value="BPSS1780_fam"/>
    <property type="match status" value="1"/>
</dbReference>
<feature type="transmembrane region" description="Helical" evidence="1">
    <location>
        <begin position="102"/>
        <end position="130"/>
    </location>
</feature>
<keyword evidence="1" id="KW-0812">Transmembrane</keyword>
<comment type="caution">
    <text evidence="2">The sequence shown here is derived from an EMBL/GenBank/DDBJ whole genome shotgun (WGS) entry which is preliminary data.</text>
</comment>
<sequence>MQDHDTPSLPPPRVAVQRGWGWWRDGFHLFREQPLTMLLFGLVYCIVLLGFQLLPGVGSVLAVFLGPLLTAGFLQVAARLTRAEEPRLADLFAAFRQPGVTSLLGIGLWYLVMLMSVAFLVTLLAVALGLAPSPEALQAEPISQDTMDQLLTLGMMVMLAALPVAAAYWLAPALVTFEQASAAEAMWRSLRFMWRNLGAFALYLSGMAILTLAALLTYGAAFIVVAPLSMLSLYACYRDLAGQGPVQIDNAGWVE</sequence>
<accession>A0A318KDA4</accession>
<name>A0A318KDA4_9NEIS</name>
<protein>
    <submittedName>
        <fullName evidence="2">Putative membrane protein</fullName>
    </submittedName>
</protein>
<dbReference type="Proteomes" id="UP000247555">
    <property type="component" value="Unassembled WGS sequence"/>
</dbReference>
<dbReference type="AlphaFoldDB" id="A0A318KDA4"/>
<organism evidence="2 3">
    <name type="scientific">Rivihabitans pingtungensis</name>
    <dbReference type="NCBI Taxonomy" id="1054498"/>
    <lineage>
        <taxon>Bacteria</taxon>
        <taxon>Pseudomonadati</taxon>
        <taxon>Pseudomonadota</taxon>
        <taxon>Betaproteobacteria</taxon>
        <taxon>Neisseriales</taxon>
        <taxon>Aquaspirillaceae</taxon>
        <taxon>Rivihabitans</taxon>
    </lineage>
</organism>
<dbReference type="OrthoDB" id="5298483at2"/>
<keyword evidence="3" id="KW-1185">Reference proteome</keyword>
<feature type="transmembrane region" description="Helical" evidence="1">
    <location>
        <begin position="60"/>
        <end position="81"/>
    </location>
</feature>
<gene>
    <name evidence="2" type="ORF">DFR34_13217</name>
</gene>
<reference evidence="2 3" key="1">
    <citation type="submission" date="2018-05" db="EMBL/GenBank/DDBJ databases">
        <title>Genomic Encyclopedia of Type Strains, Phase IV (KMG-IV): sequencing the most valuable type-strain genomes for metagenomic binning, comparative biology and taxonomic classification.</title>
        <authorList>
            <person name="Goeker M."/>
        </authorList>
    </citation>
    <scope>NUCLEOTIDE SEQUENCE [LARGE SCALE GENOMIC DNA]</scope>
    <source>
        <strain evidence="2 3">DSM 29661</strain>
    </source>
</reference>
<feature type="transmembrane region" description="Helical" evidence="1">
    <location>
        <begin position="150"/>
        <end position="171"/>
    </location>
</feature>
<proteinExistence type="predicted"/>
<evidence type="ECO:0000256" key="1">
    <source>
        <dbReference type="SAM" id="Phobius"/>
    </source>
</evidence>
<dbReference type="InterPro" id="IPR047798">
    <property type="entry name" value="BPSS1780-like"/>
</dbReference>
<evidence type="ECO:0000313" key="3">
    <source>
        <dbReference type="Proteomes" id="UP000247555"/>
    </source>
</evidence>
<feature type="transmembrane region" description="Helical" evidence="1">
    <location>
        <begin position="35"/>
        <end position="54"/>
    </location>
</feature>
<dbReference type="RefSeq" id="WP_146215179.1">
    <property type="nucleotide sequence ID" value="NZ_QJKI01000032.1"/>
</dbReference>
<dbReference type="EMBL" id="QJKI01000032">
    <property type="protein sequence ID" value="PXX74475.1"/>
    <property type="molecule type" value="Genomic_DNA"/>
</dbReference>
<evidence type="ECO:0000313" key="2">
    <source>
        <dbReference type="EMBL" id="PXX74475.1"/>
    </source>
</evidence>
<keyword evidence="1" id="KW-0472">Membrane</keyword>